<reference evidence="2 3" key="1">
    <citation type="journal article" date="2018" name="Aquat. Microb. Ecol.">
        <title>Gammaproteobacterial methanotrophs dominate.</title>
        <authorList>
            <person name="Rissanen A.J."/>
            <person name="Saarenheimo J."/>
            <person name="Tiirola M."/>
            <person name="Peura S."/>
            <person name="Aalto S.L."/>
            <person name="Karvinen A."/>
            <person name="Nykanen H."/>
        </authorList>
    </citation>
    <scope>NUCLEOTIDE SEQUENCE [LARGE SCALE GENOMIC DNA]</scope>
    <source>
        <strain evidence="2">AMbin10</strain>
    </source>
</reference>
<sequence>MKVLLYIATSVALLMFTVLAMAALYITTEPVVIPMNATIMILGLSLGWLCGTFMTPYNNRESEYVSSFTKAVSVFASGYLIGKADKLVEYILSPSFLINTLSAFRIMSFVASFVISLMLTYIFRQYYLEPK</sequence>
<protein>
    <submittedName>
        <fullName evidence="2">Uncharacterized protein</fullName>
    </submittedName>
</protein>
<dbReference type="AlphaFoldDB" id="A0A2W4TMF6"/>
<feature type="transmembrane region" description="Helical" evidence="1">
    <location>
        <begin position="64"/>
        <end position="82"/>
    </location>
</feature>
<evidence type="ECO:0000256" key="1">
    <source>
        <dbReference type="SAM" id="Phobius"/>
    </source>
</evidence>
<comment type="caution">
    <text evidence="2">The sequence shown here is derived from an EMBL/GenBank/DDBJ whole genome shotgun (WGS) entry which is preliminary data.</text>
</comment>
<dbReference type="Proteomes" id="UP000249396">
    <property type="component" value="Unassembled WGS sequence"/>
</dbReference>
<accession>A0A2W4TMF6</accession>
<dbReference type="EMBL" id="QJPH01000115">
    <property type="protein sequence ID" value="PZN85614.1"/>
    <property type="molecule type" value="Genomic_DNA"/>
</dbReference>
<proteinExistence type="predicted"/>
<gene>
    <name evidence="2" type="ORF">DM484_01400</name>
</gene>
<keyword evidence="1" id="KW-0472">Membrane</keyword>
<evidence type="ECO:0000313" key="3">
    <source>
        <dbReference type="Proteomes" id="UP000249396"/>
    </source>
</evidence>
<name>A0A2W4TMF6_9GAMM</name>
<organism evidence="2 3">
    <name type="scientific">Candidatus Methylumidiphilus alinenensis</name>
    <dbReference type="NCBI Taxonomy" id="2202197"/>
    <lineage>
        <taxon>Bacteria</taxon>
        <taxon>Pseudomonadati</taxon>
        <taxon>Pseudomonadota</taxon>
        <taxon>Gammaproteobacteria</taxon>
        <taxon>Methylococcales</taxon>
        <taxon>Candidatus Methylumidiphilus</taxon>
    </lineage>
</organism>
<evidence type="ECO:0000313" key="2">
    <source>
        <dbReference type="EMBL" id="PZN85614.1"/>
    </source>
</evidence>
<feature type="transmembrane region" description="Helical" evidence="1">
    <location>
        <begin position="32"/>
        <end position="52"/>
    </location>
</feature>
<feature type="transmembrane region" description="Helical" evidence="1">
    <location>
        <begin position="102"/>
        <end position="123"/>
    </location>
</feature>
<keyword evidence="1" id="KW-0812">Transmembrane</keyword>
<keyword evidence="1" id="KW-1133">Transmembrane helix</keyword>